<sequence length="75" mass="8574">MDAIQVLEFCDIFYFDPFAKQWKGCLKTDDVIQTAFGEVAIQMKFCFNGFSHTMVLLCAVIRMGPWIAKANDNET</sequence>
<reference evidence="1 2" key="1">
    <citation type="journal article" date="2014" name="Genome Biol. Evol.">
        <title>The secreted proteins of Achlya hypogyna and Thraustotheca clavata identify the ancestral oomycete secretome and reveal gene acquisitions by horizontal gene transfer.</title>
        <authorList>
            <person name="Misner I."/>
            <person name="Blouin N."/>
            <person name="Leonard G."/>
            <person name="Richards T.A."/>
            <person name="Lane C.E."/>
        </authorList>
    </citation>
    <scope>NUCLEOTIDE SEQUENCE [LARGE SCALE GENOMIC DNA]</scope>
    <source>
        <strain evidence="1 2">ATCC 34112</strain>
    </source>
</reference>
<dbReference type="Proteomes" id="UP000243217">
    <property type="component" value="Unassembled WGS sequence"/>
</dbReference>
<protein>
    <submittedName>
        <fullName evidence="1">Uncharacterized protein</fullName>
    </submittedName>
</protein>
<name>A0A1V9ZVI2_9STRA</name>
<dbReference type="EMBL" id="JNBS01001301">
    <property type="protein sequence ID" value="OQS02004.1"/>
    <property type="molecule type" value="Genomic_DNA"/>
</dbReference>
<organism evidence="1 2">
    <name type="scientific">Thraustotheca clavata</name>
    <dbReference type="NCBI Taxonomy" id="74557"/>
    <lineage>
        <taxon>Eukaryota</taxon>
        <taxon>Sar</taxon>
        <taxon>Stramenopiles</taxon>
        <taxon>Oomycota</taxon>
        <taxon>Saprolegniomycetes</taxon>
        <taxon>Saprolegniales</taxon>
        <taxon>Achlyaceae</taxon>
        <taxon>Thraustotheca</taxon>
    </lineage>
</organism>
<gene>
    <name evidence="1" type="ORF">THRCLA_21530</name>
</gene>
<evidence type="ECO:0000313" key="1">
    <source>
        <dbReference type="EMBL" id="OQS02004.1"/>
    </source>
</evidence>
<accession>A0A1V9ZVI2</accession>
<evidence type="ECO:0000313" key="2">
    <source>
        <dbReference type="Proteomes" id="UP000243217"/>
    </source>
</evidence>
<dbReference type="AlphaFoldDB" id="A0A1V9ZVI2"/>
<keyword evidence="2" id="KW-1185">Reference proteome</keyword>
<comment type="caution">
    <text evidence="1">The sequence shown here is derived from an EMBL/GenBank/DDBJ whole genome shotgun (WGS) entry which is preliminary data.</text>
</comment>
<proteinExistence type="predicted"/>